<organism evidence="1 2">
    <name type="scientific">Desulfuromonas acetoxidans (strain DSM 684 / 11070)</name>
    <dbReference type="NCBI Taxonomy" id="281689"/>
    <lineage>
        <taxon>Bacteria</taxon>
        <taxon>Pseudomonadati</taxon>
        <taxon>Thermodesulfobacteriota</taxon>
        <taxon>Desulfuromonadia</taxon>
        <taxon>Desulfuromonadales</taxon>
        <taxon>Desulfuromonadaceae</taxon>
        <taxon>Desulfuromonas</taxon>
    </lineage>
</organism>
<reference evidence="1" key="2">
    <citation type="submission" date="2006-05" db="EMBL/GenBank/DDBJ databases">
        <title>Sequencing of the draft genome and assembly of Desulfuromonas acetoxidans DSM 684.</title>
        <authorList>
            <consortium name="US DOE Joint Genome Institute (JGI-PGF)"/>
            <person name="Copeland A."/>
            <person name="Lucas S."/>
            <person name="Lapidus A."/>
            <person name="Barry K."/>
            <person name="Detter J.C."/>
            <person name="Glavina del Rio T."/>
            <person name="Hammon N."/>
            <person name="Israni S."/>
            <person name="Dalin E."/>
            <person name="Tice H."/>
            <person name="Bruce D."/>
            <person name="Pitluck S."/>
            <person name="Richardson P."/>
        </authorList>
    </citation>
    <scope>NUCLEOTIDE SEQUENCE [LARGE SCALE GENOMIC DNA]</scope>
    <source>
        <strain evidence="1">DSM 684</strain>
    </source>
</reference>
<accession>Q1K2W5</accession>
<dbReference type="InterPro" id="IPR010866">
    <property type="entry name" value="A-2_8-polyST"/>
</dbReference>
<keyword evidence="2" id="KW-1185">Reference proteome</keyword>
<evidence type="ECO:0000313" key="1">
    <source>
        <dbReference type="EMBL" id="EAT16766.1"/>
    </source>
</evidence>
<protein>
    <submittedName>
        <fullName evidence="1">Uncharacterized protein</fullName>
    </submittedName>
</protein>
<dbReference type="Proteomes" id="UP000005695">
    <property type="component" value="Unassembled WGS sequence"/>
</dbReference>
<dbReference type="EMBL" id="AAEW02000003">
    <property type="protein sequence ID" value="EAT16766.1"/>
    <property type="molecule type" value="Genomic_DNA"/>
</dbReference>
<reference evidence="1" key="1">
    <citation type="submission" date="2006-05" db="EMBL/GenBank/DDBJ databases">
        <title>Annotation of the draft genome assembly of Desulfuromonas acetoxidans DSM 684.</title>
        <authorList>
            <consortium name="US DOE Joint Genome Institute (JGI-ORNL)"/>
            <person name="Larimer F."/>
            <person name="Land M."/>
            <person name="Hauser L."/>
        </authorList>
    </citation>
    <scope>NUCLEOTIDE SEQUENCE [LARGE SCALE GENOMIC DNA]</scope>
    <source>
        <strain evidence="1">DSM 684</strain>
    </source>
</reference>
<gene>
    <name evidence="1" type="ORF">Dace_2018</name>
</gene>
<dbReference type="AlphaFoldDB" id="Q1K2W5"/>
<dbReference type="Pfam" id="PF07388">
    <property type="entry name" value="A-2_8-polyST"/>
    <property type="match status" value="1"/>
</dbReference>
<dbReference type="RefSeq" id="WP_005998198.1">
    <property type="nucleotide sequence ID" value="NZ_AAEW02000003.1"/>
</dbReference>
<sequence length="363" mass="40983">MAKLVFLISGGPQQLLSSIALLQQLDRGDDVAGVLSYVGGDRRIVDFEKYVCRCFGYKYLGSIENLKDEISEVCIGSLGQLIKSFFRKDLVGEIRLWLHGKGFASLLHCSTLVMPYRKNLVSDNILLNSVAPQEVLFVPDGAYLSLNKNIAKRIFFKMFGVENFLKKGLCKFYLPPYLASQEMIPFDVNSLHVESLQNVYDVLRSNVLEVIEENCIDLLHKPVSVLVWQNLFPKFFSDKDYYLSFFSKVIDSELEISPYLLIVKPHPRSTPLEIEELKKSLPSNALARVHFVEDDVLIACPVEVFYGCLDIKRMVGVASTALISFKGYDGVDIGFYTSSRFSNKLQSEIKRVASVVQSDLITL</sequence>
<proteinExistence type="predicted"/>
<comment type="caution">
    <text evidence="1">The sequence shown here is derived from an EMBL/GenBank/DDBJ whole genome shotgun (WGS) entry which is preliminary data.</text>
</comment>
<name>Q1K2W5_DESA6</name>
<evidence type="ECO:0000313" key="2">
    <source>
        <dbReference type="Proteomes" id="UP000005695"/>
    </source>
</evidence>